<dbReference type="Proteomes" id="UP000011115">
    <property type="component" value="Unassembled WGS sequence"/>
</dbReference>
<dbReference type="InParanoid" id="M1D9I0"/>
<reference evidence="1" key="2">
    <citation type="submission" date="2015-06" db="UniProtKB">
        <authorList>
            <consortium name="EnsemblPlants"/>
        </authorList>
    </citation>
    <scope>IDENTIFICATION</scope>
    <source>
        <strain evidence="1">DM1-3 516 R44</strain>
    </source>
</reference>
<protein>
    <submittedName>
        <fullName evidence="1">Uncharacterized protein</fullName>
    </submittedName>
</protein>
<reference evidence="2" key="1">
    <citation type="journal article" date="2011" name="Nature">
        <title>Genome sequence and analysis of the tuber crop potato.</title>
        <authorList>
            <consortium name="The Potato Genome Sequencing Consortium"/>
        </authorList>
    </citation>
    <scope>NUCLEOTIDE SEQUENCE [LARGE SCALE GENOMIC DNA]</scope>
    <source>
        <strain evidence="2">cv. DM1-3 516 R44</strain>
    </source>
</reference>
<evidence type="ECO:0000313" key="1">
    <source>
        <dbReference type="EnsemblPlants" id="PGSC0003DMT400085440"/>
    </source>
</evidence>
<name>M1D9I0_SOLTU</name>
<dbReference type="PaxDb" id="4113-PGSC0003DMT400085440"/>
<proteinExistence type="predicted"/>
<accession>M1D9I0</accession>
<dbReference type="EnsemblPlants" id="PGSC0003DMT400085440">
    <property type="protein sequence ID" value="PGSC0003DMT400085440"/>
    <property type="gene ID" value="PGSC0003DMG400035011"/>
</dbReference>
<dbReference type="HOGENOM" id="CLU_033598_3_2_1"/>
<keyword evidence="2" id="KW-1185">Reference proteome</keyword>
<evidence type="ECO:0000313" key="2">
    <source>
        <dbReference type="Proteomes" id="UP000011115"/>
    </source>
</evidence>
<sequence>MSVNEINGSQIGHQDDIGNLKDVNDPIHLGGVGAIRLPPVERNTVFHFTGTMLHLLKMNKLYGGIAMRIPMSIFEILWTLPNNVLLQHFYRSLDSVNKGVADQLVPGV</sequence>
<dbReference type="AlphaFoldDB" id="M1D9I0"/>
<organism evidence="1 2">
    <name type="scientific">Solanum tuberosum</name>
    <name type="common">Potato</name>
    <dbReference type="NCBI Taxonomy" id="4113"/>
    <lineage>
        <taxon>Eukaryota</taxon>
        <taxon>Viridiplantae</taxon>
        <taxon>Streptophyta</taxon>
        <taxon>Embryophyta</taxon>
        <taxon>Tracheophyta</taxon>
        <taxon>Spermatophyta</taxon>
        <taxon>Magnoliopsida</taxon>
        <taxon>eudicotyledons</taxon>
        <taxon>Gunneridae</taxon>
        <taxon>Pentapetalae</taxon>
        <taxon>asterids</taxon>
        <taxon>lamiids</taxon>
        <taxon>Solanales</taxon>
        <taxon>Solanaceae</taxon>
        <taxon>Solanoideae</taxon>
        <taxon>Solaneae</taxon>
        <taxon>Solanum</taxon>
    </lineage>
</organism>
<dbReference type="Gramene" id="PGSC0003DMT400085440">
    <property type="protein sequence ID" value="PGSC0003DMT400085440"/>
    <property type="gene ID" value="PGSC0003DMG400035011"/>
</dbReference>